<evidence type="ECO:0000256" key="2">
    <source>
        <dbReference type="SAM" id="Phobius"/>
    </source>
</evidence>
<sequence>MTIAFVLIVASALVGIATGCVFKIWALVVISPLIAVFSAIILRAYEFGMMAGVIVIAICLAVCQLAYFAAAYVLHARQASSHHVSSHDEIDGEPGETGEQKIHREHK</sequence>
<feature type="region of interest" description="Disordered" evidence="1">
    <location>
        <begin position="83"/>
        <end position="107"/>
    </location>
</feature>
<dbReference type="AlphaFoldDB" id="A0A837C8R6"/>
<evidence type="ECO:0000256" key="1">
    <source>
        <dbReference type="SAM" id="MobiDB-lite"/>
    </source>
</evidence>
<keyword evidence="2" id="KW-0472">Membrane</keyword>
<name>A0A837C8R6_9BRAD</name>
<keyword evidence="2" id="KW-1133">Transmembrane helix</keyword>
<protein>
    <submittedName>
        <fullName evidence="3">Uncharacterized protein</fullName>
    </submittedName>
</protein>
<feature type="compositionally biased region" description="Basic and acidic residues" evidence="1">
    <location>
        <begin position="98"/>
        <end position="107"/>
    </location>
</feature>
<keyword evidence="2" id="KW-0812">Transmembrane</keyword>
<gene>
    <name evidence="3" type="ORF">BJA5080_02264</name>
</gene>
<accession>A0A837C8R6</accession>
<dbReference type="Proteomes" id="UP000024900">
    <property type="component" value="Unassembled WGS sequence"/>
</dbReference>
<proteinExistence type="predicted"/>
<comment type="caution">
    <text evidence="3">The sequence shown here is derived from an EMBL/GenBank/DDBJ whole genome shotgun (WGS) entry which is preliminary data.</text>
</comment>
<feature type="transmembrane region" description="Helical" evidence="2">
    <location>
        <begin position="52"/>
        <end position="74"/>
    </location>
</feature>
<evidence type="ECO:0000313" key="4">
    <source>
        <dbReference type="Proteomes" id="UP000024900"/>
    </source>
</evidence>
<dbReference type="EMBL" id="ADOU02000007">
    <property type="protein sequence ID" value="KGJ65619.1"/>
    <property type="molecule type" value="Genomic_DNA"/>
</dbReference>
<organism evidence="3 4">
    <name type="scientific">Bradyrhizobium diazoefficiens SEMIA 5080</name>
    <dbReference type="NCBI Taxonomy" id="754504"/>
    <lineage>
        <taxon>Bacteria</taxon>
        <taxon>Pseudomonadati</taxon>
        <taxon>Pseudomonadota</taxon>
        <taxon>Alphaproteobacteria</taxon>
        <taxon>Hyphomicrobiales</taxon>
        <taxon>Nitrobacteraceae</taxon>
        <taxon>Bradyrhizobium</taxon>
    </lineage>
</organism>
<evidence type="ECO:0000313" key="3">
    <source>
        <dbReference type="EMBL" id="KGJ65619.1"/>
    </source>
</evidence>
<dbReference type="RefSeq" id="WP_039186809.1">
    <property type="nucleotide sequence ID" value="NZ_ADOU02000007.1"/>
</dbReference>
<reference evidence="3 4" key="1">
    <citation type="journal article" date="2014" name="BMC Genomics">
        <title>Comparative genomics of Bradyrhizobium japonicum CPAC 15 and Bradyrhizobium diazoefficiens CPAC 7: elite model strains for understanding symbiotic performance with soybean.</title>
        <authorList>
            <person name="Siqueira A.F."/>
            <person name="Ormeno-Orrillo E."/>
            <person name="Souza R.C."/>
            <person name="Rodrigues E.P."/>
            <person name="Almeida L.G."/>
            <person name="Barcellos F.G."/>
            <person name="Batista J.S."/>
            <person name="Nakatami A.S."/>
            <person name="Martinez-Romero E."/>
            <person name="Vasconcelos A.T."/>
            <person name="Hungria M."/>
        </authorList>
    </citation>
    <scope>NUCLEOTIDE SEQUENCE [LARGE SCALE GENOMIC DNA]</scope>
    <source>
        <strain evidence="3 4">SEMIA 5080</strain>
    </source>
</reference>